<reference evidence="2" key="2">
    <citation type="submission" date="2020-05" db="UniProtKB">
        <authorList>
            <consortium name="EnsemblMetazoa"/>
        </authorList>
    </citation>
    <scope>IDENTIFICATION</scope>
    <source>
        <strain evidence="2">IAEA</strain>
    </source>
</reference>
<evidence type="ECO:0000313" key="3">
    <source>
        <dbReference type="Proteomes" id="UP000092445"/>
    </source>
</evidence>
<dbReference type="AlphaFoldDB" id="A0A1A9Z646"/>
<proteinExistence type="predicted"/>
<protein>
    <submittedName>
        <fullName evidence="2">Uncharacterized protein</fullName>
    </submittedName>
</protein>
<feature type="transmembrane region" description="Helical" evidence="1">
    <location>
        <begin position="39"/>
        <end position="58"/>
    </location>
</feature>
<accession>A0A1A9Z646</accession>
<keyword evidence="1" id="KW-0472">Membrane</keyword>
<keyword evidence="1" id="KW-0812">Transmembrane</keyword>
<name>A0A1A9Z646_GLOPL</name>
<dbReference type="EnsemblMetazoa" id="GPAI005033-RA">
    <property type="protein sequence ID" value="GPAI005033-PA"/>
    <property type="gene ID" value="GPAI005033"/>
</dbReference>
<dbReference type="Proteomes" id="UP000092445">
    <property type="component" value="Unassembled WGS sequence"/>
</dbReference>
<evidence type="ECO:0000313" key="2">
    <source>
        <dbReference type="EnsemblMetazoa" id="GPAI005033-PA"/>
    </source>
</evidence>
<sequence length="178" mass="20760">MYLQFRRYAMSLFTLHLPSDIVIGSHKKIRRKLNKCCHLKVRSVFVVITFGALALLWLTDETFNTRLSKCMSCFSSKTNKDTIDYDVCKYRANPYFAEEYILLQQVIVILSTDFLQETQNPTAVVLQIIKQRSDINIISMRKYAVRSYITSDTCLVEYPVFCQSFASIFQDCIEMQIT</sequence>
<reference evidence="3" key="1">
    <citation type="submission" date="2014-03" db="EMBL/GenBank/DDBJ databases">
        <authorList>
            <person name="Aksoy S."/>
            <person name="Warren W."/>
            <person name="Wilson R.K."/>
        </authorList>
    </citation>
    <scope>NUCLEOTIDE SEQUENCE [LARGE SCALE GENOMIC DNA]</scope>
    <source>
        <strain evidence="3">IAEA</strain>
    </source>
</reference>
<dbReference type="VEuPathDB" id="VectorBase:GPAI005033"/>
<organism evidence="2 3">
    <name type="scientific">Glossina pallidipes</name>
    <name type="common">Tsetse fly</name>
    <dbReference type="NCBI Taxonomy" id="7398"/>
    <lineage>
        <taxon>Eukaryota</taxon>
        <taxon>Metazoa</taxon>
        <taxon>Ecdysozoa</taxon>
        <taxon>Arthropoda</taxon>
        <taxon>Hexapoda</taxon>
        <taxon>Insecta</taxon>
        <taxon>Pterygota</taxon>
        <taxon>Neoptera</taxon>
        <taxon>Endopterygota</taxon>
        <taxon>Diptera</taxon>
        <taxon>Brachycera</taxon>
        <taxon>Muscomorpha</taxon>
        <taxon>Hippoboscoidea</taxon>
        <taxon>Glossinidae</taxon>
        <taxon>Glossina</taxon>
    </lineage>
</organism>
<keyword evidence="1" id="KW-1133">Transmembrane helix</keyword>
<keyword evidence="3" id="KW-1185">Reference proteome</keyword>
<evidence type="ECO:0000256" key="1">
    <source>
        <dbReference type="SAM" id="Phobius"/>
    </source>
</evidence>